<protein>
    <submittedName>
        <fullName evidence="1">Uncharacterized protein</fullName>
    </submittedName>
</protein>
<accession>D5P7V1</accession>
<dbReference type="EMBL" id="ADNV01000203">
    <property type="protein sequence ID" value="EFG77850.1"/>
    <property type="molecule type" value="Genomic_DNA"/>
</dbReference>
<evidence type="ECO:0000313" key="1">
    <source>
        <dbReference type="EMBL" id="EFG77850.1"/>
    </source>
</evidence>
<dbReference type="AlphaFoldDB" id="D5P7V1"/>
<gene>
    <name evidence="1" type="ORF">HMPREF0591_2245</name>
</gene>
<dbReference type="Proteomes" id="UP000003653">
    <property type="component" value="Unassembled WGS sequence"/>
</dbReference>
<organism evidence="1 2">
    <name type="scientific">Mycobacterium parascrofulaceum ATCC BAA-614</name>
    <dbReference type="NCBI Taxonomy" id="525368"/>
    <lineage>
        <taxon>Bacteria</taxon>
        <taxon>Bacillati</taxon>
        <taxon>Actinomycetota</taxon>
        <taxon>Actinomycetes</taxon>
        <taxon>Mycobacteriales</taxon>
        <taxon>Mycobacteriaceae</taxon>
        <taxon>Mycobacterium</taxon>
        <taxon>Mycobacterium simiae complex</taxon>
    </lineage>
</organism>
<keyword evidence="2" id="KW-1185">Reference proteome</keyword>
<proteinExistence type="predicted"/>
<evidence type="ECO:0000313" key="2">
    <source>
        <dbReference type="Proteomes" id="UP000003653"/>
    </source>
</evidence>
<sequence length="44" mass="5223">MAVVVHSSIMIEIRPESLRTVQAIDLLKYLVAQNKLRIFRIWRD</sequence>
<comment type="caution">
    <text evidence="1">The sequence shown here is derived from an EMBL/GenBank/DDBJ whole genome shotgun (WGS) entry which is preliminary data.</text>
</comment>
<reference evidence="1 2" key="1">
    <citation type="submission" date="2010-04" db="EMBL/GenBank/DDBJ databases">
        <authorList>
            <person name="Muzny D."/>
            <person name="Qin X."/>
            <person name="Deng J."/>
            <person name="Jiang H."/>
            <person name="Liu Y."/>
            <person name="Qu J."/>
            <person name="Song X.-Z."/>
            <person name="Zhang L."/>
            <person name="Thornton R."/>
            <person name="Coyle M."/>
            <person name="Francisco L."/>
            <person name="Jackson L."/>
            <person name="Javaid M."/>
            <person name="Korchina V."/>
            <person name="Kovar C."/>
            <person name="Mata R."/>
            <person name="Mathew T."/>
            <person name="Ngo R."/>
            <person name="Nguyen L."/>
            <person name="Nguyen N."/>
            <person name="Okwuonu G."/>
            <person name="Ongeri F."/>
            <person name="Pham C."/>
            <person name="Simmons D."/>
            <person name="Wilczek-Boney K."/>
            <person name="Hale W."/>
            <person name="Jakkamsetti A."/>
            <person name="Pham P."/>
            <person name="Ruth R."/>
            <person name="San Lucas F."/>
            <person name="Warren J."/>
            <person name="Zhang J."/>
            <person name="Zhao Z."/>
            <person name="Zhou C."/>
            <person name="Zhu D."/>
            <person name="Lee S."/>
            <person name="Bess C."/>
            <person name="Blankenburg K."/>
            <person name="Forbes L."/>
            <person name="Fu Q."/>
            <person name="Gubbala S."/>
            <person name="Hirani K."/>
            <person name="Jayaseelan J.C."/>
            <person name="Lara F."/>
            <person name="Munidasa M."/>
            <person name="Palculict T."/>
            <person name="Patil S."/>
            <person name="Pu L.-L."/>
            <person name="Saada N."/>
            <person name="Tang L."/>
            <person name="Weissenberger G."/>
            <person name="Zhu Y."/>
            <person name="Hemphill L."/>
            <person name="Shang Y."/>
            <person name="Youmans B."/>
            <person name="Ayvaz T."/>
            <person name="Ross M."/>
            <person name="Santibanez J."/>
            <person name="Aqrawi P."/>
            <person name="Gross S."/>
            <person name="Joshi V."/>
            <person name="Fowler G."/>
            <person name="Nazareth L."/>
            <person name="Reid J."/>
            <person name="Worley K."/>
            <person name="Petrosino J."/>
            <person name="Highlander S."/>
            <person name="Gibbs R."/>
        </authorList>
    </citation>
    <scope>NUCLEOTIDE SEQUENCE [LARGE SCALE GENOMIC DNA]</scope>
    <source>
        <strain evidence="1 2">ATCC BAA-614</strain>
    </source>
</reference>
<dbReference type="HOGENOM" id="CLU_3218896_0_0_11"/>
<name>D5P7V1_9MYCO</name>